<organism evidence="2">
    <name type="scientific">Fonticula alba</name>
    <name type="common">Slime mold</name>
    <dbReference type="NCBI Taxonomy" id="691883"/>
    <lineage>
        <taxon>Eukaryota</taxon>
        <taxon>Rotosphaerida</taxon>
        <taxon>Fonticulaceae</taxon>
        <taxon>Fonticula</taxon>
    </lineage>
</organism>
<gene>
    <name evidence="2" type="ORF">H696_03747</name>
</gene>
<dbReference type="Proteomes" id="UP000030693">
    <property type="component" value="Unassembled WGS sequence"/>
</dbReference>
<dbReference type="RefSeq" id="XP_009495881.1">
    <property type="nucleotide sequence ID" value="XM_009497606.1"/>
</dbReference>
<accession>A0A058Z5B0</accession>
<feature type="compositionally biased region" description="Basic residues" evidence="1">
    <location>
        <begin position="52"/>
        <end position="61"/>
    </location>
</feature>
<name>A0A058Z5B0_FONAL</name>
<feature type="region of interest" description="Disordered" evidence="1">
    <location>
        <begin position="309"/>
        <end position="336"/>
    </location>
</feature>
<dbReference type="AlphaFoldDB" id="A0A058Z5B0"/>
<feature type="compositionally biased region" description="Polar residues" evidence="1">
    <location>
        <begin position="73"/>
        <end position="84"/>
    </location>
</feature>
<dbReference type="EMBL" id="KB932206">
    <property type="protein sequence ID" value="KCV69316.1"/>
    <property type="molecule type" value="Genomic_DNA"/>
</dbReference>
<feature type="compositionally biased region" description="Low complexity" evidence="1">
    <location>
        <begin position="202"/>
        <end position="214"/>
    </location>
</feature>
<keyword evidence="3" id="KW-1185">Reference proteome</keyword>
<sequence>MRDVLAQIDEREVAQLTEWNTYLNTIGGLAPGLTRHLRPTLVMVLPTGSGARRTRRPRTKPHSYFTHPVTGGLCSNKQLPSMPTSAPDAPPSRQYTHIRPRPTSPSPTLPSACESLACRTDPRPGSVQWAVNIVADLERRTPGQPRHDIATWCPATGLISAPEAETPQVSTCSRTASTPVLSPAACPFSTVSRRRLAGIEMPPAAKTKPTTGTEPGTGAGTDTGSESGAGADPGSGSGTDPRPGPGAGPGPGGRAILSRSCMRPLRPLAPGGQLLALPAVLEVEVTAHPQFLLSSPDQPLRARRLRQPQWRGAGPATKVRRVGEMPPPVPAPASFASSTSTLSAALVSAVSTAGGASRPVSPRPASIPASRLTGSLMDSLLLGALATGSAPAPAPVPVFAPAPAKDAKPTRAVGRAVAVPLRLGAPGGVPSAGPFRRSMVLAIPPDFETSRLTAALAPAAMHLAEAATAPAASEEPSPTAPGP</sequence>
<proteinExistence type="predicted"/>
<evidence type="ECO:0000256" key="1">
    <source>
        <dbReference type="SAM" id="MobiDB-lite"/>
    </source>
</evidence>
<evidence type="ECO:0000313" key="2">
    <source>
        <dbReference type="EMBL" id="KCV69316.1"/>
    </source>
</evidence>
<feature type="region of interest" description="Disordered" evidence="1">
    <location>
        <begin position="199"/>
        <end position="257"/>
    </location>
</feature>
<dbReference type="GeneID" id="20528472"/>
<evidence type="ECO:0000313" key="3">
    <source>
        <dbReference type="Proteomes" id="UP000030693"/>
    </source>
</evidence>
<reference evidence="2" key="1">
    <citation type="submission" date="2013-04" db="EMBL/GenBank/DDBJ databases">
        <title>The Genome Sequence of Fonticula alba ATCC 38817.</title>
        <authorList>
            <consortium name="The Broad Institute Genomics Platform"/>
            <person name="Russ C."/>
            <person name="Cuomo C."/>
            <person name="Burger G."/>
            <person name="Gray M.W."/>
            <person name="Holland P.W.H."/>
            <person name="King N."/>
            <person name="Lang F.B.F."/>
            <person name="Roger A.J."/>
            <person name="Ruiz-Trillo I."/>
            <person name="Brown M."/>
            <person name="Walker B."/>
            <person name="Young S."/>
            <person name="Zeng Q."/>
            <person name="Gargeya S."/>
            <person name="Fitzgerald M."/>
            <person name="Haas B."/>
            <person name="Abouelleil A."/>
            <person name="Allen A.W."/>
            <person name="Alvarado L."/>
            <person name="Arachchi H.M."/>
            <person name="Berlin A.M."/>
            <person name="Chapman S.B."/>
            <person name="Gainer-Dewar J."/>
            <person name="Goldberg J."/>
            <person name="Griggs A."/>
            <person name="Gujja S."/>
            <person name="Hansen M."/>
            <person name="Howarth C."/>
            <person name="Imamovic A."/>
            <person name="Ireland A."/>
            <person name="Larimer J."/>
            <person name="McCowan C."/>
            <person name="Murphy C."/>
            <person name="Pearson M."/>
            <person name="Poon T.W."/>
            <person name="Priest M."/>
            <person name="Roberts A."/>
            <person name="Saif S."/>
            <person name="Shea T."/>
            <person name="Sisk P."/>
            <person name="Sykes S."/>
            <person name="Wortman J."/>
            <person name="Nusbaum C."/>
            <person name="Birren B."/>
        </authorList>
    </citation>
    <scope>NUCLEOTIDE SEQUENCE [LARGE SCALE GENOMIC DNA]</scope>
    <source>
        <strain evidence="2">ATCC 38817</strain>
    </source>
</reference>
<protein>
    <submittedName>
        <fullName evidence="2">Uncharacterized protein</fullName>
    </submittedName>
</protein>
<feature type="region of interest" description="Disordered" evidence="1">
    <location>
        <begin position="49"/>
        <end position="111"/>
    </location>
</feature>